<evidence type="ECO:0000256" key="3">
    <source>
        <dbReference type="ARBA" id="ARBA00022801"/>
    </source>
</evidence>
<evidence type="ECO:0000256" key="5">
    <source>
        <dbReference type="RuleBase" id="RU361235"/>
    </source>
</evidence>
<name>A0A2S2PSD9_SCHGA</name>
<gene>
    <name evidence="7" type="primary">ESTF_6</name>
    <name evidence="7" type="ORF">g.90375</name>
</gene>
<evidence type="ECO:0000256" key="4">
    <source>
        <dbReference type="ARBA" id="ARBA00023180"/>
    </source>
</evidence>
<dbReference type="EMBL" id="GGMR01019629">
    <property type="protein sequence ID" value="MBY32248.1"/>
    <property type="molecule type" value="Transcribed_RNA"/>
</dbReference>
<dbReference type="PANTHER" id="PTHR43142">
    <property type="entry name" value="CARBOXYLIC ESTER HYDROLASE"/>
    <property type="match status" value="1"/>
</dbReference>
<dbReference type="AlphaFoldDB" id="A0A2S2PSD9"/>
<dbReference type="Gene3D" id="3.40.50.1820">
    <property type="entry name" value="alpha/beta hydrolase"/>
    <property type="match status" value="1"/>
</dbReference>
<dbReference type="InterPro" id="IPR019819">
    <property type="entry name" value="Carboxylesterase_B_CS"/>
</dbReference>
<dbReference type="Pfam" id="PF00135">
    <property type="entry name" value="COesterase"/>
    <property type="match status" value="1"/>
</dbReference>
<dbReference type="PROSITE" id="PS00941">
    <property type="entry name" value="CARBOXYLESTERASE_B_2"/>
    <property type="match status" value="1"/>
</dbReference>
<keyword evidence="3 5" id="KW-0378">Hydrolase</keyword>
<protein>
    <recommendedName>
        <fullName evidence="5">Carboxylic ester hydrolase</fullName>
        <ecNumber evidence="5">3.1.1.-</ecNumber>
    </recommendedName>
</protein>
<sequence>MEIFIIFTLLFGFVFGADEVIQLDQGKLIGGSLRTRNGREIKTFQGIPYGKSPTGDLRFKDPVPAEPWIGVLNATTEPQVCIQKNLFYYQQADVLVGSEDCLYLNVYTPKIPKKGDRKLLPVMVWIAGGGFLAGSGGLSLYGPQYLLDKDIVLVTMNYRLGILGFLSTEDDDLPGNYGMKDQVLSLKWVKKNIGKFGGDSRKVTIFGESAGSASVGLHLLSPMSKGLFHKAIMESASPLNIWGVTPPGYAKRRASAVSTIAGCPEEPKQMLKCLKEVPAKVLVNIYNSFFEWRNYPIINFMPVAESCSRKKESFLCNYPLIDFKQKSRVPVLIGMNSGEGGLFASRNLPCFYTA</sequence>
<evidence type="ECO:0000256" key="2">
    <source>
        <dbReference type="ARBA" id="ARBA00022487"/>
    </source>
</evidence>
<dbReference type="EC" id="3.1.1.-" evidence="5"/>
<dbReference type="GO" id="GO:0052689">
    <property type="term" value="F:carboxylic ester hydrolase activity"/>
    <property type="evidence" value="ECO:0007669"/>
    <property type="project" value="UniProtKB-KW"/>
</dbReference>
<evidence type="ECO:0000259" key="6">
    <source>
        <dbReference type="Pfam" id="PF00135"/>
    </source>
</evidence>
<keyword evidence="4" id="KW-0325">Glycoprotein</keyword>
<accession>A0A2S2PSD9</accession>
<comment type="similarity">
    <text evidence="1 5">Belongs to the type-B carboxylesterase/lipase family.</text>
</comment>
<dbReference type="PANTHER" id="PTHR43142:SF1">
    <property type="entry name" value="CARBOXYLIC ESTER HYDROLASE"/>
    <property type="match status" value="1"/>
</dbReference>
<evidence type="ECO:0000256" key="1">
    <source>
        <dbReference type="ARBA" id="ARBA00005964"/>
    </source>
</evidence>
<dbReference type="InterPro" id="IPR019826">
    <property type="entry name" value="Carboxylesterase_B_AS"/>
</dbReference>
<reference evidence="7" key="1">
    <citation type="submission" date="2018-04" db="EMBL/GenBank/DDBJ databases">
        <title>Transcriptome of Schizaphis graminum biotype I.</title>
        <authorList>
            <person name="Scully E.D."/>
            <person name="Geib S.M."/>
            <person name="Palmer N.A."/>
            <person name="Koch K."/>
            <person name="Bradshaw J."/>
            <person name="Heng-Moss T."/>
            <person name="Sarath G."/>
        </authorList>
    </citation>
    <scope>NUCLEOTIDE SEQUENCE</scope>
</reference>
<dbReference type="PROSITE" id="PS00122">
    <property type="entry name" value="CARBOXYLESTERASE_B_1"/>
    <property type="match status" value="1"/>
</dbReference>
<keyword evidence="5" id="KW-0732">Signal</keyword>
<feature type="signal peptide" evidence="5">
    <location>
        <begin position="1"/>
        <end position="16"/>
    </location>
</feature>
<dbReference type="SUPFAM" id="SSF53474">
    <property type="entry name" value="alpha/beta-Hydrolases"/>
    <property type="match status" value="1"/>
</dbReference>
<proteinExistence type="inferred from homology"/>
<dbReference type="InterPro" id="IPR002018">
    <property type="entry name" value="CarbesteraseB"/>
</dbReference>
<feature type="chain" id="PRO_5015371315" description="Carboxylic ester hydrolase" evidence="5">
    <location>
        <begin position="17"/>
        <end position="354"/>
    </location>
</feature>
<dbReference type="InterPro" id="IPR029058">
    <property type="entry name" value="AB_hydrolase_fold"/>
</dbReference>
<keyword evidence="2" id="KW-0719">Serine esterase</keyword>
<feature type="domain" description="Carboxylesterase type B" evidence="6">
    <location>
        <begin position="18"/>
        <end position="348"/>
    </location>
</feature>
<organism evidence="7">
    <name type="scientific">Schizaphis graminum</name>
    <name type="common">Green bug aphid</name>
    <dbReference type="NCBI Taxonomy" id="13262"/>
    <lineage>
        <taxon>Eukaryota</taxon>
        <taxon>Metazoa</taxon>
        <taxon>Ecdysozoa</taxon>
        <taxon>Arthropoda</taxon>
        <taxon>Hexapoda</taxon>
        <taxon>Insecta</taxon>
        <taxon>Pterygota</taxon>
        <taxon>Neoptera</taxon>
        <taxon>Paraneoptera</taxon>
        <taxon>Hemiptera</taxon>
        <taxon>Sternorrhyncha</taxon>
        <taxon>Aphidomorpha</taxon>
        <taxon>Aphidoidea</taxon>
        <taxon>Aphididae</taxon>
        <taxon>Aphidini</taxon>
        <taxon>Schizaphis</taxon>
    </lineage>
</organism>
<evidence type="ECO:0000313" key="7">
    <source>
        <dbReference type="EMBL" id="MBY32248.1"/>
    </source>
</evidence>